<comment type="similarity">
    <text evidence="5">Belongs to the SAT4 family.</text>
</comment>
<dbReference type="InterPro" id="IPR052337">
    <property type="entry name" value="SAT4-like"/>
</dbReference>
<evidence type="ECO:0000256" key="7">
    <source>
        <dbReference type="SAM" id="Phobius"/>
    </source>
</evidence>
<dbReference type="OrthoDB" id="3918656at2759"/>
<evidence type="ECO:0000256" key="3">
    <source>
        <dbReference type="ARBA" id="ARBA00022989"/>
    </source>
</evidence>
<proteinExistence type="inferred from homology"/>
<name>A0A6A6G187_9PEZI</name>
<feature type="transmembrane region" description="Helical" evidence="7">
    <location>
        <begin position="189"/>
        <end position="214"/>
    </location>
</feature>
<protein>
    <recommendedName>
        <fullName evidence="8">Rhodopsin domain-containing protein</fullName>
    </recommendedName>
</protein>
<feature type="transmembrane region" description="Helical" evidence="7">
    <location>
        <begin position="46"/>
        <end position="65"/>
    </location>
</feature>
<feature type="transmembrane region" description="Helical" evidence="7">
    <location>
        <begin position="107"/>
        <end position="127"/>
    </location>
</feature>
<dbReference type="PANTHER" id="PTHR33048">
    <property type="entry name" value="PTH11-LIKE INTEGRAL MEMBRANE PROTEIN (AFU_ORTHOLOGUE AFUA_5G11245)"/>
    <property type="match status" value="1"/>
</dbReference>
<feature type="transmembrane region" description="Helical" evidence="7">
    <location>
        <begin position="12"/>
        <end position="34"/>
    </location>
</feature>
<evidence type="ECO:0000256" key="4">
    <source>
        <dbReference type="ARBA" id="ARBA00023136"/>
    </source>
</evidence>
<evidence type="ECO:0000256" key="5">
    <source>
        <dbReference type="ARBA" id="ARBA00038359"/>
    </source>
</evidence>
<dbReference type="Proteomes" id="UP000799538">
    <property type="component" value="Unassembled WGS sequence"/>
</dbReference>
<dbReference type="PANTHER" id="PTHR33048:SF146">
    <property type="entry name" value="INTEGRAL MEMBRANE PROTEIN"/>
    <property type="match status" value="1"/>
</dbReference>
<keyword evidence="3 7" id="KW-1133">Transmembrane helix</keyword>
<dbReference type="InterPro" id="IPR049326">
    <property type="entry name" value="Rhodopsin_dom_fungi"/>
</dbReference>
<evidence type="ECO:0000256" key="6">
    <source>
        <dbReference type="SAM" id="MobiDB-lite"/>
    </source>
</evidence>
<organism evidence="9 10">
    <name type="scientific">Elsinoe ampelina</name>
    <dbReference type="NCBI Taxonomy" id="302913"/>
    <lineage>
        <taxon>Eukaryota</taxon>
        <taxon>Fungi</taxon>
        <taxon>Dikarya</taxon>
        <taxon>Ascomycota</taxon>
        <taxon>Pezizomycotina</taxon>
        <taxon>Dothideomycetes</taxon>
        <taxon>Dothideomycetidae</taxon>
        <taxon>Myriangiales</taxon>
        <taxon>Elsinoaceae</taxon>
        <taxon>Elsinoe</taxon>
    </lineage>
</organism>
<evidence type="ECO:0000256" key="2">
    <source>
        <dbReference type="ARBA" id="ARBA00022692"/>
    </source>
</evidence>
<keyword evidence="10" id="KW-1185">Reference proteome</keyword>
<evidence type="ECO:0000259" key="8">
    <source>
        <dbReference type="Pfam" id="PF20684"/>
    </source>
</evidence>
<dbReference type="Pfam" id="PF20684">
    <property type="entry name" value="Fung_rhodopsin"/>
    <property type="match status" value="1"/>
</dbReference>
<feature type="region of interest" description="Disordered" evidence="6">
    <location>
        <begin position="262"/>
        <end position="294"/>
    </location>
</feature>
<keyword evidence="4 7" id="KW-0472">Membrane</keyword>
<dbReference type="AlphaFoldDB" id="A0A6A6G187"/>
<feature type="transmembrane region" description="Helical" evidence="7">
    <location>
        <begin position="226"/>
        <end position="246"/>
    </location>
</feature>
<evidence type="ECO:0000256" key="1">
    <source>
        <dbReference type="ARBA" id="ARBA00004141"/>
    </source>
</evidence>
<dbReference type="GO" id="GO:0016020">
    <property type="term" value="C:membrane"/>
    <property type="evidence" value="ECO:0007669"/>
    <property type="project" value="UniProtKB-SubCell"/>
</dbReference>
<accession>A0A6A6G187</accession>
<feature type="domain" description="Rhodopsin" evidence="8">
    <location>
        <begin position="101"/>
        <end position="250"/>
    </location>
</feature>
<comment type="subcellular location">
    <subcellularLocation>
        <location evidence="1">Membrane</location>
        <topology evidence="1">Multi-pass membrane protein</topology>
    </subcellularLocation>
</comment>
<dbReference type="EMBL" id="ML992516">
    <property type="protein sequence ID" value="KAF2219404.1"/>
    <property type="molecule type" value="Genomic_DNA"/>
</dbReference>
<reference evidence="10" key="1">
    <citation type="journal article" date="2020" name="Stud. Mycol.">
        <title>101 Dothideomycetes genomes: A test case for predicting lifestyles and emergence of pathogens.</title>
        <authorList>
            <person name="Haridas S."/>
            <person name="Albert R."/>
            <person name="Binder M."/>
            <person name="Bloem J."/>
            <person name="LaButti K."/>
            <person name="Salamov A."/>
            <person name="Andreopoulos B."/>
            <person name="Baker S."/>
            <person name="Barry K."/>
            <person name="Bills G."/>
            <person name="Bluhm B."/>
            <person name="Cannon C."/>
            <person name="Castanera R."/>
            <person name="Culley D."/>
            <person name="Daum C."/>
            <person name="Ezra D."/>
            <person name="Gonzalez J."/>
            <person name="Henrissat B."/>
            <person name="Kuo A."/>
            <person name="Liang C."/>
            <person name="Lipzen A."/>
            <person name="Lutzoni F."/>
            <person name="Magnuson J."/>
            <person name="Mondo S."/>
            <person name="Nolan M."/>
            <person name="Ohm R."/>
            <person name="Pangilinan J."/>
            <person name="Park H.-J."/>
            <person name="Ramirez L."/>
            <person name="Alfaro M."/>
            <person name="Sun H."/>
            <person name="Tritt A."/>
            <person name="Yoshinaga Y."/>
            <person name="Zwiers L.-H."/>
            <person name="Turgeon B."/>
            <person name="Goodwin S."/>
            <person name="Spatafora J."/>
            <person name="Crous P."/>
            <person name="Grigoriev I."/>
        </authorList>
    </citation>
    <scope>NUCLEOTIDE SEQUENCE [LARGE SCALE GENOMIC DNA]</scope>
    <source>
        <strain evidence="10">CECT 20119</strain>
    </source>
</reference>
<gene>
    <name evidence="9" type="ORF">BDZ85DRAFT_252642</name>
</gene>
<sequence length="294" mass="32432">MAKSLIGGLGPTILGIVWTEVALSTILVLLRAYAASKKNGKWRADFIWIVIALITALLASAVVSIGVTKGLGNHTRLMSFTQLFEAVKYIWMSIWFGPQAKKRATTLWIIGFLIASTSLIQIFLSMFQCTTVSRIWVLTDPGTCPLKVVSSRFSYFQGAVQAAGDFILALWPISIVWNLQASRKVKTAFCLLMAIGILPAIAVICRIVSLPSIFSSADPTYDFGGFMLWAVTEVWMVIILGSIPPLRPLFLRVFYGVHPHSSGNRASAPTHEMVNGEQHESEKWTQESSNQDNH</sequence>
<evidence type="ECO:0000313" key="9">
    <source>
        <dbReference type="EMBL" id="KAF2219404.1"/>
    </source>
</evidence>
<evidence type="ECO:0000313" key="10">
    <source>
        <dbReference type="Proteomes" id="UP000799538"/>
    </source>
</evidence>
<keyword evidence="2 7" id="KW-0812">Transmembrane</keyword>